<dbReference type="Pfam" id="PF04519">
    <property type="entry name" value="Bactofilin"/>
    <property type="match status" value="1"/>
</dbReference>
<dbReference type="EMBL" id="RZHD01000003">
    <property type="protein sequence ID" value="RUR48895.1"/>
    <property type="molecule type" value="Genomic_DNA"/>
</dbReference>
<dbReference type="OrthoDB" id="6165458at2"/>
<proteinExistence type="inferred from homology"/>
<dbReference type="AlphaFoldDB" id="A0A433LGB4"/>
<keyword evidence="2" id="KW-0812">Transmembrane</keyword>
<reference evidence="3 4" key="1">
    <citation type="submission" date="2018-12" db="EMBL/GenBank/DDBJ databases">
        <title>three novel Halomonas strain isolated from plants.</title>
        <authorList>
            <person name="Sun C."/>
        </authorList>
    </citation>
    <scope>NUCLEOTIDE SEQUENCE [LARGE SCALE GENOMIC DNA]</scope>
    <source>
        <strain evidence="3 4">RC</strain>
    </source>
</reference>
<dbReference type="PANTHER" id="PTHR35024:SF4">
    <property type="entry name" value="POLYMER-FORMING CYTOSKELETAL PROTEIN"/>
    <property type="match status" value="1"/>
</dbReference>
<comment type="caution">
    <text evidence="3">The sequence shown here is derived from an EMBL/GenBank/DDBJ whole genome shotgun (WGS) entry which is preliminary data.</text>
</comment>
<dbReference type="InterPro" id="IPR007607">
    <property type="entry name" value="BacA/B"/>
</dbReference>
<organism evidence="3 4">
    <name type="scientific">Vreelandella populi</name>
    <dbReference type="NCBI Taxonomy" id="2498858"/>
    <lineage>
        <taxon>Bacteria</taxon>
        <taxon>Pseudomonadati</taxon>
        <taxon>Pseudomonadota</taxon>
        <taxon>Gammaproteobacteria</taxon>
        <taxon>Oceanospirillales</taxon>
        <taxon>Halomonadaceae</taxon>
        <taxon>Vreelandella</taxon>
    </lineage>
</organism>
<evidence type="ECO:0000313" key="4">
    <source>
        <dbReference type="Proteomes" id="UP000286912"/>
    </source>
</evidence>
<keyword evidence="4" id="KW-1185">Reference proteome</keyword>
<keyword evidence="2" id="KW-0472">Membrane</keyword>
<name>A0A433LGB4_9GAMM</name>
<dbReference type="Proteomes" id="UP000286912">
    <property type="component" value="Unassembled WGS sequence"/>
</dbReference>
<protein>
    <submittedName>
        <fullName evidence="3">Polymer-forming cytoskeletal protein</fullName>
    </submittedName>
</protein>
<keyword evidence="2" id="KW-1133">Transmembrane helix</keyword>
<comment type="similarity">
    <text evidence="1">Belongs to the bactofilin family.</text>
</comment>
<evidence type="ECO:0000256" key="2">
    <source>
        <dbReference type="SAM" id="Phobius"/>
    </source>
</evidence>
<gene>
    <name evidence="3" type="ORF">ELY37_03335</name>
</gene>
<sequence length="189" mass="19775">MGIEAWLIVIGVSAMTLIVWDGRCRKAKQRPADQPTFCTTQGGLQMPHAAVSFAPDEVVENTRPEAGITPVIAPLTEGSRVGAATHISGNIKANEPVLIKGSVQGRVVVYHHSITVTSTGHVGSYMKGNCIAVDGHVVGALKAITKLTLLSQARVQGVIETPCLECVAGALLQANVSHSTSQQDVCTVS</sequence>
<evidence type="ECO:0000313" key="3">
    <source>
        <dbReference type="EMBL" id="RUR48895.1"/>
    </source>
</evidence>
<accession>A0A433LGB4</accession>
<dbReference type="RefSeq" id="WP_126951271.1">
    <property type="nucleotide sequence ID" value="NZ_RZHC01000011.1"/>
</dbReference>
<dbReference type="PANTHER" id="PTHR35024">
    <property type="entry name" value="HYPOTHETICAL CYTOSOLIC PROTEIN"/>
    <property type="match status" value="1"/>
</dbReference>
<feature type="transmembrane region" description="Helical" evidence="2">
    <location>
        <begin position="6"/>
        <end position="22"/>
    </location>
</feature>
<evidence type="ECO:0000256" key="1">
    <source>
        <dbReference type="ARBA" id="ARBA00044755"/>
    </source>
</evidence>